<gene>
    <name evidence="1" type="ORF">EUGRSUZ_H04788</name>
</gene>
<reference evidence="1" key="1">
    <citation type="submission" date="2013-07" db="EMBL/GenBank/DDBJ databases">
        <title>The genome of Eucalyptus grandis.</title>
        <authorList>
            <person name="Schmutz J."/>
            <person name="Hayes R."/>
            <person name="Myburg A."/>
            <person name="Tuskan G."/>
            <person name="Grattapaglia D."/>
            <person name="Rokhsar D.S."/>
        </authorList>
    </citation>
    <scope>NUCLEOTIDE SEQUENCE</scope>
    <source>
        <tissue evidence="1">Leaf extractions</tissue>
    </source>
</reference>
<accession>A0A059B7C9</accession>
<evidence type="ECO:0000313" key="1">
    <source>
        <dbReference type="EMBL" id="KCW62132.1"/>
    </source>
</evidence>
<protein>
    <submittedName>
        <fullName evidence="1">Uncharacterized protein</fullName>
    </submittedName>
</protein>
<name>A0A059B7C9_EUCGR</name>
<dbReference type="Gramene" id="KCW62132">
    <property type="protein sequence ID" value="KCW62132"/>
    <property type="gene ID" value="EUGRSUZ_H04788"/>
</dbReference>
<dbReference type="AlphaFoldDB" id="A0A059B7C9"/>
<dbReference type="EMBL" id="KK198760">
    <property type="protein sequence ID" value="KCW62132.1"/>
    <property type="molecule type" value="Genomic_DNA"/>
</dbReference>
<sequence length="88" mass="10431">MERNRLRATLYCGWYFRSFDRYRHVVLHNYGENAVAYFHFSSVLSDLGIPVSCSLSGIRAITDLFARLPAASTKWTQWKPFWIRWVKV</sequence>
<proteinExistence type="predicted"/>
<dbReference type="InParanoid" id="A0A059B7C9"/>
<organism evidence="1">
    <name type="scientific">Eucalyptus grandis</name>
    <name type="common">Flooded gum</name>
    <dbReference type="NCBI Taxonomy" id="71139"/>
    <lineage>
        <taxon>Eukaryota</taxon>
        <taxon>Viridiplantae</taxon>
        <taxon>Streptophyta</taxon>
        <taxon>Embryophyta</taxon>
        <taxon>Tracheophyta</taxon>
        <taxon>Spermatophyta</taxon>
        <taxon>Magnoliopsida</taxon>
        <taxon>eudicotyledons</taxon>
        <taxon>Gunneridae</taxon>
        <taxon>Pentapetalae</taxon>
        <taxon>rosids</taxon>
        <taxon>malvids</taxon>
        <taxon>Myrtales</taxon>
        <taxon>Myrtaceae</taxon>
        <taxon>Myrtoideae</taxon>
        <taxon>Eucalypteae</taxon>
        <taxon>Eucalyptus</taxon>
    </lineage>
</organism>